<dbReference type="AlphaFoldDB" id="A0A9W9EFV3"/>
<accession>A0A9W9EFV3</accession>
<protein>
    <submittedName>
        <fullName evidence="1">Uncharacterized protein</fullName>
    </submittedName>
</protein>
<reference evidence="1" key="1">
    <citation type="submission" date="2022-11" db="EMBL/GenBank/DDBJ databases">
        <authorList>
            <person name="Petersen C."/>
        </authorList>
    </citation>
    <scope>NUCLEOTIDE SEQUENCE</scope>
    <source>
        <strain evidence="1">IBT 30069</strain>
    </source>
</reference>
<reference evidence="1" key="2">
    <citation type="journal article" date="2023" name="IMA Fungus">
        <title>Comparative genomic study of the Penicillium genus elucidates a diverse pangenome and 15 lateral gene transfer events.</title>
        <authorList>
            <person name="Petersen C."/>
            <person name="Sorensen T."/>
            <person name="Nielsen M.R."/>
            <person name="Sondergaard T.E."/>
            <person name="Sorensen J.L."/>
            <person name="Fitzpatrick D.A."/>
            <person name="Frisvad J.C."/>
            <person name="Nielsen K.L."/>
        </authorList>
    </citation>
    <scope>NUCLEOTIDE SEQUENCE</scope>
    <source>
        <strain evidence="1">IBT 30069</strain>
    </source>
</reference>
<sequence length="98" mass="10787">MFASKCSLYVACHHHYAYRRRSYDNLDGQYQLFPPGRVHQALAGLGIGLGQQQPQIAIQAVLPKADIPAGASIVVLLQTLSAFLSPLYKCCQNKITQN</sequence>
<evidence type="ECO:0000313" key="1">
    <source>
        <dbReference type="EMBL" id="KAJ5081039.1"/>
    </source>
</evidence>
<name>A0A9W9EFV3_9EURO</name>
<organism evidence="1 2">
    <name type="scientific">Penicillium angulare</name>
    <dbReference type="NCBI Taxonomy" id="116970"/>
    <lineage>
        <taxon>Eukaryota</taxon>
        <taxon>Fungi</taxon>
        <taxon>Dikarya</taxon>
        <taxon>Ascomycota</taxon>
        <taxon>Pezizomycotina</taxon>
        <taxon>Eurotiomycetes</taxon>
        <taxon>Eurotiomycetidae</taxon>
        <taxon>Eurotiales</taxon>
        <taxon>Aspergillaceae</taxon>
        <taxon>Penicillium</taxon>
    </lineage>
</organism>
<keyword evidence="2" id="KW-1185">Reference proteome</keyword>
<dbReference type="Proteomes" id="UP001149165">
    <property type="component" value="Unassembled WGS sequence"/>
</dbReference>
<comment type="caution">
    <text evidence="1">The sequence shown here is derived from an EMBL/GenBank/DDBJ whole genome shotgun (WGS) entry which is preliminary data.</text>
</comment>
<gene>
    <name evidence="1" type="ORF">N7456_013277</name>
</gene>
<evidence type="ECO:0000313" key="2">
    <source>
        <dbReference type="Proteomes" id="UP001149165"/>
    </source>
</evidence>
<dbReference type="EMBL" id="JAPQKH010000011">
    <property type="protein sequence ID" value="KAJ5081039.1"/>
    <property type="molecule type" value="Genomic_DNA"/>
</dbReference>
<proteinExistence type="predicted"/>